<dbReference type="CDD" id="cd00592">
    <property type="entry name" value="HTH_MerR-like"/>
    <property type="match status" value="1"/>
</dbReference>
<protein>
    <submittedName>
        <fullName evidence="3">Transcriptional regulator</fullName>
    </submittedName>
</protein>
<sequence length="247" mass="27340">MAWSTRQVAELAGTTVRAVRHYHQVGLLDEPERAANGYKQYGAAHLVRLLRIKRLSDLGFSLAEIAEMGDTDQHPEAALRTLDRELEATIESLRRIRAELSLILQQTAPLDLPPGLVPASVTATLSETDRAMFVVMSRTLPPALFAAYAEVLQRDPVDPMGEEFAQLPADADERTRRMLAERMSAVADALVSLHPALGNRKKLDADNRPRTTQTIETAVRALYNPAQIDVLERIRRGVTTAPHRAPV</sequence>
<evidence type="ECO:0000256" key="1">
    <source>
        <dbReference type="ARBA" id="ARBA00023125"/>
    </source>
</evidence>
<dbReference type="Proteomes" id="UP000095210">
    <property type="component" value="Chromosome"/>
</dbReference>
<dbReference type="InterPro" id="IPR009061">
    <property type="entry name" value="DNA-bd_dom_put_sf"/>
</dbReference>
<dbReference type="EMBL" id="CP014859">
    <property type="protein sequence ID" value="AOS61931.1"/>
    <property type="molecule type" value="Genomic_DNA"/>
</dbReference>
<dbReference type="GO" id="GO:0003677">
    <property type="term" value="F:DNA binding"/>
    <property type="evidence" value="ECO:0007669"/>
    <property type="project" value="UniProtKB-KW"/>
</dbReference>
<dbReference type="Pfam" id="PF13411">
    <property type="entry name" value="MerR_1"/>
    <property type="match status" value="1"/>
</dbReference>
<dbReference type="GO" id="GO:0003700">
    <property type="term" value="F:DNA-binding transcription factor activity"/>
    <property type="evidence" value="ECO:0007669"/>
    <property type="project" value="InterPro"/>
</dbReference>
<dbReference type="InterPro" id="IPR000551">
    <property type="entry name" value="MerR-type_HTH_dom"/>
</dbReference>
<evidence type="ECO:0000313" key="3">
    <source>
        <dbReference type="EMBL" id="AOS61931.1"/>
    </source>
</evidence>
<feature type="domain" description="HTH merR-type" evidence="2">
    <location>
        <begin position="2"/>
        <end position="71"/>
    </location>
</feature>
<dbReference type="PANTHER" id="PTHR30204:SF93">
    <property type="entry name" value="HTH MERR-TYPE DOMAIN-CONTAINING PROTEIN"/>
    <property type="match status" value="1"/>
</dbReference>
<organism evidence="3 4">
    <name type="scientific">Actinoalloteichus hymeniacidonis</name>
    <dbReference type="NCBI Taxonomy" id="340345"/>
    <lineage>
        <taxon>Bacteria</taxon>
        <taxon>Bacillati</taxon>
        <taxon>Actinomycetota</taxon>
        <taxon>Actinomycetes</taxon>
        <taxon>Pseudonocardiales</taxon>
        <taxon>Pseudonocardiaceae</taxon>
        <taxon>Actinoalloteichus</taxon>
    </lineage>
</organism>
<dbReference type="InterPro" id="IPR047057">
    <property type="entry name" value="MerR_fam"/>
</dbReference>
<reference evidence="4" key="1">
    <citation type="submission" date="2016-03" db="EMBL/GenBank/DDBJ databases">
        <title>Complete genome sequence of the type strain Actinoalloteichus hymeniacidonis DSM 45092.</title>
        <authorList>
            <person name="Schaffert L."/>
            <person name="Albersmeier A."/>
            <person name="Winkler A."/>
            <person name="Kalinowski J."/>
            <person name="Zotchev S."/>
            <person name="Ruckert C."/>
        </authorList>
    </citation>
    <scope>NUCLEOTIDE SEQUENCE [LARGE SCALE GENOMIC DNA]</scope>
    <source>
        <strain evidence="4">HPA177(T) (DSM 45092(T))</strain>
    </source>
</reference>
<keyword evidence="1" id="KW-0238">DNA-binding</keyword>
<dbReference type="Gene3D" id="1.10.1660.10">
    <property type="match status" value="1"/>
</dbReference>
<dbReference type="RefSeq" id="WP_069847068.1">
    <property type="nucleotide sequence ID" value="NZ_CP014859.1"/>
</dbReference>
<dbReference type="PRINTS" id="PR00040">
    <property type="entry name" value="HTHMERR"/>
</dbReference>
<dbReference type="AlphaFoldDB" id="A0AAC9HMK0"/>
<dbReference type="KEGG" id="ahm:TL08_05520"/>
<proteinExistence type="predicted"/>
<dbReference type="PROSITE" id="PS50937">
    <property type="entry name" value="HTH_MERR_2"/>
    <property type="match status" value="1"/>
</dbReference>
<gene>
    <name evidence="3" type="ORF">TL08_05520</name>
</gene>
<keyword evidence="4" id="KW-1185">Reference proteome</keyword>
<dbReference type="PANTHER" id="PTHR30204">
    <property type="entry name" value="REDOX-CYCLING DRUG-SENSING TRANSCRIPTIONAL ACTIVATOR SOXR"/>
    <property type="match status" value="1"/>
</dbReference>
<evidence type="ECO:0000259" key="2">
    <source>
        <dbReference type="PROSITE" id="PS50937"/>
    </source>
</evidence>
<name>A0AAC9HMK0_9PSEU</name>
<evidence type="ECO:0000313" key="4">
    <source>
        <dbReference type="Proteomes" id="UP000095210"/>
    </source>
</evidence>
<accession>A0AAC9HMK0</accession>
<dbReference type="SUPFAM" id="SSF46955">
    <property type="entry name" value="Putative DNA-binding domain"/>
    <property type="match status" value="1"/>
</dbReference>
<dbReference type="SMART" id="SM00422">
    <property type="entry name" value="HTH_MERR"/>
    <property type="match status" value="1"/>
</dbReference>